<comment type="caution">
    <text evidence="2">The sequence shown here is derived from an EMBL/GenBank/DDBJ whole genome shotgun (WGS) entry which is preliminary data.</text>
</comment>
<evidence type="ECO:0000313" key="3">
    <source>
        <dbReference type="Proteomes" id="UP000824120"/>
    </source>
</evidence>
<dbReference type="EMBL" id="JACXVP010000004">
    <property type="protein sequence ID" value="KAG5611186.1"/>
    <property type="molecule type" value="Genomic_DNA"/>
</dbReference>
<evidence type="ECO:0000256" key="1">
    <source>
        <dbReference type="SAM" id="MobiDB-lite"/>
    </source>
</evidence>
<evidence type="ECO:0000313" key="2">
    <source>
        <dbReference type="EMBL" id="KAG5611186.1"/>
    </source>
</evidence>
<keyword evidence="3" id="KW-1185">Reference proteome</keyword>
<name>A0A9J5ZEV3_SOLCO</name>
<sequence length="212" mass="24692">MSGSGRDATRGEQMLRALQGYSAKDSRTRAETEQWSQMQEMLQQVRGEKEELQASRDVWENPALDFAREIQSLQSSLRIWFLVSNDKFDEISFDLKQFTILFLQKYLIYFSLDPRLFRKQSLYLHEVEEWKGKSQAFETKAKDMQCELTAAKDKLEKSRTEKSTAHDQREVTSSPNSPLLSLAKQIEKEKTCIGLSVEKMSFRSCKNKEVLK</sequence>
<organism evidence="2 3">
    <name type="scientific">Solanum commersonii</name>
    <name type="common">Commerson's wild potato</name>
    <name type="synonym">Commerson's nightshade</name>
    <dbReference type="NCBI Taxonomy" id="4109"/>
    <lineage>
        <taxon>Eukaryota</taxon>
        <taxon>Viridiplantae</taxon>
        <taxon>Streptophyta</taxon>
        <taxon>Embryophyta</taxon>
        <taxon>Tracheophyta</taxon>
        <taxon>Spermatophyta</taxon>
        <taxon>Magnoliopsida</taxon>
        <taxon>eudicotyledons</taxon>
        <taxon>Gunneridae</taxon>
        <taxon>Pentapetalae</taxon>
        <taxon>asterids</taxon>
        <taxon>lamiids</taxon>
        <taxon>Solanales</taxon>
        <taxon>Solanaceae</taxon>
        <taxon>Solanoideae</taxon>
        <taxon>Solaneae</taxon>
        <taxon>Solanum</taxon>
    </lineage>
</organism>
<proteinExistence type="predicted"/>
<dbReference type="Proteomes" id="UP000824120">
    <property type="component" value="Chromosome 4"/>
</dbReference>
<feature type="region of interest" description="Disordered" evidence="1">
    <location>
        <begin position="154"/>
        <end position="178"/>
    </location>
</feature>
<gene>
    <name evidence="2" type="ORF">H5410_022467</name>
</gene>
<accession>A0A9J5ZEV3</accession>
<dbReference type="AlphaFoldDB" id="A0A9J5ZEV3"/>
<feature type="compositionally biased region" description="Basic and acidic residues" evidence="1">
    <location>
        <begin position="154"/>
        <end position="170"/>
    </location>
</feature>
<dbReference type="PANTHER" id="PTHR35468">
    <property type="entry name" value="MYOSIN-LIKE PROTEIN"/>
    <property type="match status" value="1"/>
</dbReference>
<dbReference type="OrthoDB" id="1921697at2759"/>
<protein>
    <submittedName>
        <fullName evidence="2">Uncharacterized protein</fullName>
    </submittedName>
</protein>
<reference evidence="2 3" key="1">
    <citation type="submission" date="2020-09" db="EMBL/GenBank/DDBJ databases">
        <title>De no assembly of potato wild relative species, Solanum commersonii.</title>
        <authorList>
            <person name="Cho K."/>
        </authorList>
    </citation>
    <scope>NUCLEOTIDE SEQUENCE [LARGE SCALE GENOMIC DNA]</scope>
    <source>
        <strain evidence="2">LZ3.2</strain>
        <tissue evidence="2">Leaf</tissue>
    </source>
</reference>
<dbReference type="PANTHER" id="PTHR35468:SF1">
    <property type="entry name" value="MYOSIN-LIKE PROTEIN"/>
    <property type="match status" value="1"/>
</dbReference>